<dbReference type="RefSeq" id="WP_220587049.1">
    <property type="nucleotide sequence ID" value="NZ_RKLQ01000001.1"/>
</dbReference>
<evidence type="ECO:0000313" key="3">
    <source>
        <dbReference type="Proteomes" id="UP000783863"/>
    </source>
</evidence>
<keyword evidence="1" id="KW-1133">Transmembrane helix</keyword>
<evidence type="ECO:0000313" key="2">
    <source>
        <dbReference type="EMBL" id="MBX0302820.1"/>
    </source>
</evidence>
<protein>
    <submittedName>
        <fullName evidence="2">Uncharacterized protein</fullName>
    </submittedName>
</protein>
<dbReference type="Proteomes" id="UP000783863">
    <property type="component" value="Unassembled WGS sequence"/>
</dbReference>
<feature type="transmembrane region" description="Helical" evidence="1">
    <location>
        <begin position="20"/>
        <end position="48"/>
    </location>
</feature>
<name>A0A8J7YB57_9EURY</name>
<proteinExistence type="predicted"/>
<dbReference type="AlphaFoldDB" id="A0A8J7YB57"/>
<gene>
    <name evidence="2" type="ORF">EGD98_03930</name>
</gene>
<accession>A0A8J7YB57</accession>
<keyword evidence="1" id="KW-0812">Transmembrane</keyword>
<organism evidence="2 3">
    <name type="scientific">Haloarcula salinisoli</name>
    <dbReference type="NCBI Taxonomy" id="2487746"/>
    <lineage>
        <taxon>Archaea</taxon>
        <taxon>Methanobacteriati</taxon>
        <taxon>Methanobacteriota</taxon>
        <taxon>Stenosarchaea group</taxon>
        <taxon>Halobacteria</taxon>
        <taxon>Halobacteriales</taxon>
        <taxon>Haloarculaceae</taxon>
        <taxon>Haloarcula</taxon>
    </lineage>
</organism>
<reference evidence="2" key="1">
    <citation type="submission" date="2021-06" db="EMBL/GenBank/DDBJ databases">
        <title>Halomicroarcula sp. F24A a new haloarchaeum isolated from saline soil.</title>
        <authorList>
            <person name="Duran-Viseras A."/>
            <person name="Sanchez-Porro C."/>
            <person name="Ventosa A."/>
        </authorList>
    </citation>
    <scope>NUCLEOTIDE SEQUENCE</scope>
    <source>
        <strain evidence="2">F24A</strain>
    </source>
</reference>
<evidence type="ECO:0000256" key="1">
    <source>
        <dbReference type="SAM" id="Phobius"/>
    </source>
</evidence>
<sequence length="66" mass="6945">MDLPLPLLDVAERTLITLGLVAGAGSLLLWAVGGVSPVMVPVGVLLLLQSVHYLRERTATEHGLSD</sequence>
<dbReference type="EMBL" id="RKLQ01000001">
    <property type="protein sequence ID" value="MBX0302820.1"/>
    <property type="molecule type" value="Genomic_DNA"/>
</dbReference>
<keyword evidence="1" id="KW-0472">Membrane</keyword>
<comment type="caution">
    <text evidence="2">The sequence shown here is derived from an EMBL/GenBank/DDBJ whole genome shotgun (WGS) entry which is preliminary data.</text>
</comment>
<keyword evidence="3" id="KW-1185">Reference proteome</keyword>